<keyword evidence="1" id="KW-0472">Membrane</keyword>
<proteinExistence type="predicted"/>
<evidence type="ECO:0000313" key="3">
    <source>
        <dbReference type="Proteomes" id="UP000250235"/>
    </source>
</evidence>
<feature type="transmembrane region" description="Helical" evidence="1">
    <location>
        <begin position="46"/>
        <end position="66"/>
    </location>
</feature>
<dbReference type="EMBL" id="KV010629">
    <property type="protein sequence ID" value="KZV27497.1"/>
    <property type="molecule type" value="Genomic_DNA"/>
</dbReference>
<keyword evidence="3" id="KW-1185">Reference proteome</keyword>
<accession>A0A2Z7B6J6</accession>
<dbReference type="Proteomes" id="UP000250235">
    <property type="component" value="Unassembled WGS sequence"/>
</dbReference>
<keyword evidence="1" id="KW-1133">Transmembrane helix</keyword>
<evidence type="ECO:0000313" key="2">
    <source>
        <dbReference type="EMBL" id="KZV27497.1"/>
    </source>
</evidence>
<organism evidence="2 3">
    <name type="scientific">Dorcoceras hygrometricum</name>
    <dbReference type="NCBI Taxonomy" id="472368"/>
    <lineage>
        <taxon>Eukaryota</taxon>
        <taxon>Viridiplantae</taxon>
        <taxon>Streptophyta</taxon>
        <taxon>Embryophyta</taxon>
        <taxon>Tracheophyta</taxon>
        <taxon>Spermatophyta</taxon>
        <taxon>Magnoliopsida</taxon>
        <taxon>eudicotyledons</taxon>
        <taxon>Gunneridae</taxon>
        <taxon>Pentapetalae</taxon>
        <taxon>asterids</taxon>
        <taxon>lamiids</taxon>
        <taxon>Lamiales</taxon>
        <taxon>Gesneriaceae</taxon>
        <taxon>Didymocarpoideae</taxon>
        <taxon>Trichosporeae</taxon>
        <taxon>Loxocarpinae</taxon>
        <taxon>Dorcoceras</taxon>
    </lineage>
</organism>
<reference evidence="2 3" key="1">
    <citation type="journal article" date="2015" name="Proc. Natl. Acad. Sci. U.S.A.">
        <title>The resurrection genome of Boea hygrometrica: A blueprint for survival of dehydration.</title>
        <authorList>
            <person name="Xiao L."/>
            <person name="Yang G."/>
            <person name="Zhang L."/>
            <person name="Yang X."/>
            <person name="Zhao S."/>
            <person name="Ji Z."/>
            <person name="Zhou Q."/>
            <person name="Hu M."/>
            <person name="Wang Y."/>
            <person name="Chen M."/>
            <person name="Xu Y."/>
            <person name="Jin H."/>
            <person name="Xiao X."/>
            <person name="Hu G."/>
            <person name="Bao F."/>
            <person name="Hu Y."/>
            <person name="Wan P."/>
            <person name="Li L."/>
            <person name="Deng X."/>
            <person name="Kuang T."/>
            <person name="Xiang C."/>
            <person name="Zhu J.K."/>
            <person name="Oliver M.J."/>
            <person name="He Y."/>
        </authorList>
    </citation>
    <scope>NUCLEOTIDE SEQUENCE [LARGE SCALE GENOMIC DNA]</scope>
    <source>
        <strain evidence="3">cv. XS01</strain>
    </source>
</reference>
<name>A0A2Z7B6J6_9LAMI</name>
<keyword evidence="1" id="KW-0812">Transmembrane</keyword>
<protein>
    <submittedName>
        <fullName evidence="2">Uncharacterized protein</fullName>
    </submittedName>
</protein>
<dbReference type="AlphaFoldDB" id="A0A2Z7B6J6"/>
<sequence length="247" mass="28030">MRRGRVCDVVAFPATLFTRAGTRELCISHELARAVLLLCMRGDWAVWYMLCCLPMLFCSMLHAVMFQLAWHPRMAYWAPPLLSIARSLFQVVSWSVRCDSWCSPRRCVLPWDSSQARCCGVRPEVRQDDRISLFPAIRIPATGVSLADQFWSRVVPLETPFQTRHFSIDIVAEGGQRRKHEEVECALSLILPAALFTRAGTSELTPFQTRHFPNDIVAGGGRRRKHEEVECALSLISSCAVHPGWYP</sequence>
<gene>
    <name evidence="2" type="ORF">F511_26846</name>
</gene>
<evidence type="ECO:0000256" key="1">
    <source>
        <dbReference type="SAM" id="Phobius"/>
    </source>
</evidence>